<evidence type="ECO:0000313" key="1">
    <source>
        <dbReference type="EMBL" id="VTT23508.1"/>
    </source>
</evidence>
<dbReference type="EMBL" id="CABEIY010000006">
    <property type="protein sequence ID" value="VTT23508.1"/>
    <property type="molecule type" value="Genomic_DNA"/>
</dbReference>
<protein>
    <submittedName>
        <fullName evidence="1">Uncharacterized protein</fullName>
    </submittedName>
</protein>
<sequence length="31" mass="3617">MNFKKTFAIYEKESNRTAIVTLLLIAFFSGY</sequence>
<dbReference type="AlphaFoldDB" id="A0AAE9U2F0"/>
<dbReference type="Proteomes" id="UP000339049">
    <property type="component" value="Unassembled WGS sequence"/>
</dbReference>
<name>A0AAE9U2F0_STREQ</name>
<accession>A0AAE9U2F0</accession>
<proteinExistence type="predicted"/>
<gene>
    <name evidence="1" type="ORF">NCTC11557_00825</name>
</gene>
<reference evidence="1 2" key="1">
    <citation type="submission" date="2019-05" db="EMBL/GenBank/DDBJ databases">
        <authorList>
            <consortium name="Pathogen Informatics"/>
        </authorList>
    </citation>
    <scope>NUCLEOTIDE SEQUENCE [LARGE SCALE GENOMIC DNA]</scope>
    <source>
        <strain evidence="1 2">NCTC11557</strain>
    </source>
</reference>
<evidence type="ECO:0000313" key="2">
    <source>
        <dbReference type="Proteomes" id="UP000339049"/>
    </source>
</evidence>
<organism evidence="1 2">
    <name type="scientific">Streptococcus dysgalactiae subsp. equisimilis</name>
    <name type="common">Streptococcus equisimilis</name>
    <dbReference type="NCBI Taxonomy" id="119602"/>
    <lineage>
        <taxon>Bacteria</taxon>
        <taxon>Bacillati</taxon>
        <taxon>Bacillota</taxon>
        <taxon>Bacilli</taxon>
        <taxon>Lactobacillales</taxon>
        <taxon>Streptococcaceae</taxon>
        <taxon>Streptococcus</taxon>
    </lineage>
</organism>
<comment type="caution">
    <text evidence="1">The sequence shown here is derived from an EMBL/GenBank/DDBJ whole genome shotgun (WGS) entry which is preliminary data.</text>
</comment>